<reference evidence="1 3" key="1">
    <citation type="journal article" date="2015" name="Genome Announc.">
        <title>Complete genome sequences for 35 biothreat assay-relevant bacillus species.</title>
        <authorList>
            <person name="Johnson S.L."/>
            <person name="Daligault H.E."/>
            <person name="Davenport K.W."/>
            <person name="Jaissle J."/>
            <person name="Frey K.G."/>
            <person name="Ladner J.T."/>
            <person name="Broomall S.M."/>
            <person name="Bishop-Lilly K.A."/>
            <person name="Bruce D.C."/>
            <person name="Gibbons H.S."/>
            <person name="Coyne S.R."/>
            <person name="Lo C.C."/>
            <person name="Meincke L."/>
            <person name="Munk A.C."/>
            <person name="Koroleva G.I."/>
            <person name="Rosenzweig C.N."/>
            <person name="Palacios G.F."/>
            <person name="Redden C.L."/>
            <person name="Minogue T.D."/>
            <person name="Chain P.S."/>
        </authorList>
    </citation>
    <scope>NUCLEOTIDE SEQUENCE [LARGE SCALE GENOMIC DNA]</scope>
    <source>
        <strain evidence="1 3">HD1011</strain>
        <plasmid evidence="1 3">4</plasmid>
    </source>
</reference>
<evidence type="ECO:0000313" key="3">
    <source>
        <dbReference type="Proteomes" id="UP000031876"/>
    </source>
</evidence>
<evidence type="ECO:0000313" key="1">
    <source>
        <dbReference type="EMBL" id="AJG73769.1"/>
    </source>
</evidence>
<dbReference type="AlphaFoldDB" id="A0A0B5N7M7"/>
<dbReference type="KEGG" id="btw:BF38_6279"/>
<dbReference type="EMBL" id="CP009333">
    <property type="protein sequence ID" value="AJG73769.1"/>
    <property type="molecule type" value="Genomic_DNA"/>
</dbReference>
<dbReference type="Proteomes" id="UP000501107">
    <property type="component" value="Plasmid unnamed2"/>
</dbReference>
<reference evidence="2 4" key="2">
    <citation type="submission" date="2020-05" db="EMBL/GenBank/DDBJ databases">
        <title>FDA dAtabase for Regulatory Grade micrObial Sequences (FDA-ARGOS): Supporting development and validation of Infectious Disease Dx tests.</title>
        <authorList>
            <person name="Nelson B."/>
            <person name="Plummer A."/>
            <person name="Tallon L."/>
            <person name="Sadzewicz L."/>
            <person name="Zhao X."/>
            <person name="Vavikolanu K."/>
            <person name="Mehta A."/>
            <person name="Aluvathingal J."/>
            <person name="Nadendla S."/>
            <person name="Myers T."/>
            <person name="Yan Y."/>
            <person name="Sichtig H."/>
        </authorList>
    </citation>
    <scope>NUCLEOTIDE SEQUENCE [LARGE SCALE GENOMIC DNA]</scope>
    <source>
        <strain evidence="2 4">FDAARGOS_795</strain>
        <plasmid evidence="2 4">unnamed2</plasmid>
    </source>
</reference>
<accession>A0A0B5N7M7</accession>
<dbReference type="RefSeq" id="WP_000032572.1">
    <property type="nucleotide sequence ID" value="NZ_CP009333.1"/>
</dbReference>
<gene>
    <name evidence="1" type="ORF">BF38_6279</name>
    <name evidence="2" type="ORF">FOC89_00750</name>
</gene>
<protein>
    <submittedName>
        <fullName evidence="2">Uncharacterized protein</fullName>
    </submittedName>
</protein>
<dbReference type="EMBL" id="CP053978">
    <property type="protein sequence ID" value="QKH22548.1"/>
    <property type="molecule type" value="Genomic_DNA"/>
</dbReference>
<keyword evidence="2" id="KW-0614">Plasmid</keyword>
<geneLocation type="plasmid" evidence="2 4">
    <name>unnamed2</name>
</geneLocation>
<evidence type="ECO:0000313" key="4">
    <source>
        <dbReference type="Proteomes" id="UP000501107"/>
    </source>
</evidence>
<dbReference type="Proteomes" id="UP000031876">
    <property type="component" value="Plasmid 4"/>
</dbReference>
<evidence type="ECO:0000313" key="2">
    <source>
        <dbReference type="EMBL" id="QKH22548.1"/>
    </source>
</evidence>
<organism evidence="2 4">
    <name type="scientific">Bacillus thuringiensis</name>
    <dbReference type="NCBI Taxonomy" id="1428"/>
    <lineage>
        <taxon>Bacteria</taxon>
        <taxon>Bacillati</taxon>
        <taxon>Bacillota</taxon>
        <taxon>Bacilli</taxon>
        <taxon>Bacillales</taxon>
        <taxon>Bacillaceae</taxon>
        <taxon>Bacillus</taxon>
        <taxon>Bacillus cereus group</taxon>
    </lineage>
</organism>
<name>A0A0B5N7M7_BACTU</name>
<sequence>MSKEVTIKITETGWKLKAEVNGNVYEEEAIMKEPGDALHVKGDLEEILWMNDKLHETLGSHFCFRVANALIQSQ</sequence>
<proteinExistence type="predicted"/>
<geneLocation type="plasmid" evidence="1 3">
    <name>4</name>
</geneLocation>